<proteinExistence type="predicted"/>
<protein>
    <submittedName>
        <fullName evidence="2">Uncharacterized protein</fullName>
    </submittedName>
</protein>
<comment type="caution">
    <text evidence="2">The sequence shown here is derived from an EMBL/GenBank/DDBJ whole genome shotgun (WGS) entry which is preliminary data.</text>
</comment>
<evidence type="ECO:0000313" key="2">
    <source>
        <dbReference type="EMBL" id="GLB36947.1"/>
    </source>
</evidence>
<dbReference type="EMBL" id="BRPK01000003">
    <property type="protein sequence ID" value="GLB36947.1"/>
    <property type="molecule type" value="Genomic_DNA"/>
</dbReference>
<gene>
    <name evidence="2" type="ORF">LshimejAT787_0312340</name>
</gene>
<name>A0A9P3PKE5_LYOSH</name>
<accession>A0A9P3PKE5</accession>
<keyword evidence="3" id="KW-1185">Reference proteome</keyword>
<evidence type="ECO:0000256" key="1">
    <source>
        <dbReference type="SAM" id="MobiDB-lite"/>
    </source>
</evidence>
<dbReference type="Proteomes" id="UP001063166">
    <property type="component" value="Unassembled WGS sequence"/>
</dbReference>
<dbReference type="AlphaFoldDB" id="A0A9P3PKE5"/>
<dbReference type="OrthoDB" id="3261690at2759"/>
<reference evidence="2" key="1">
    <citation type="submission" date="2022-07" db="EMBL/GenBank/DDBJ databases">
        <title>The genome of Lyophyllum shimeji provides insight into the initial evolution of ectomycorrhizal fungal genome.</title>
        <authorList>
            <person name="Kobayashi Y."/>
            <person name="Shibata T."/>
            <person name="Hirakawa H."/>
            <person name="Shigenobu S."/>
            <person name="Nishiyama T."/>
            <person name="Yamada A."/>
            <person name="Hasebe M."/>
            <person name="Kawaguchi M."/>
        </authorList>
    </citation>
    <scope>NUCLEOTIDE SEQUENCE</scope>
    <source>
        <strain evidence="2">AT787</strain>
    </source>
</reference>
<sequence>MAHLYTQPRPEDRATHNLHEFVSRASRLCEEDESSDPFIRFALCGEYTDAGIEKQVFVDPIQNMVTDANHLRISRDYDSVLGISDKFMVDGPLNVWPVPHEKYALTTSIHLQYEIRYQGANHSVDYHRIPNFEFGTFGGRHHLNIFFPRLWAPDRRGVHLSQQQRNFCGRPLVTEHIRAQKHRGGFQWGTRMIPKEDVDNLAHCIREKLQERFGDPFIDQNDVAWATDFFILHTIRGTKHTTLHHLDRASADYYLTEFLHDARLSAEVPEIGEWYIDVGIQISSERHECLQWMTGGHSTMLQEALHIPAHHADRISSINSSKYSRDPVSHLTAAYTTDKTVTANTEGRHHAKYLTTDEAMGQQQPTRTIDGLYTLYQEAQTANSSSARLEVRVPLEFGSQVLLEFDHNRISTCLCAFPRDDWWSFRLIRLVAISKTLSLQARSRARSRLQPEALTLTAACVWLANSLHARPEDGPAARRLMDAVLPLTEAEGADLNVLAYNTSVRAAAEQEEEEESGDDEPRGRVPYNPYGCIFLRRLMIKNTPRLRYGGPVLSAPAFQFWFNNTLEDVTRRYLTSGVQDKNIVARERMTTNKRKLPTYVNWTGAPEPNLFEDLDDQERALQPVFEDVDSGSDMEERLSPPPDGPPDSANSFLSQLWRQFVVDITSKSPNPVALRNPRTFDSPPLKGNRARKIYTGRFISPKSFVLWLFPEPGFTTTSGVQNYPSCPYFRRWMVFIEDPRNKEAAKAMRRQLFKRLREWQWIPDAQQDKMWPTTKLGHSLAGQRIRLRRPASRPPAFFFGNIANRSLRKRASSMETGSN</sequence>
<evidence type="ECO:0000313" key="3">
    <source>
        <dbReference type="Proteomes" id="UP001063166"/>
    </source>
</evidence>
<feature type="region of interest" description="Disordered" evidence="1">
    <location>
        <begin position="626"/>
        <end position="649"/>
    </location>
</feature>
<organism evidence="2 3">
    <name type="scientific">Lyophyllum shimeji</name>
    <name type="common">Hon-shimeji</name>
    <name type="synonym">Tricholoma shimeji</name>
    <dbReference type="NCBI Taxonomy" id="47721"/>
    <lineage>
        <taxon>Eukaryota</taxon>
        <taxon>Fungi</taxon>
        <taxon>Dikarya</taxon>
        <taxon>Basidiomycota</taxon>
        <taxon>Agaricomycotina</taxon>
        <taxon>Agaricomycetes</taxon>
        <taxon>Agaricomycetidae</taxon>
        <taxon>Agaricales</taxon>
        <taxon>Tricholomatineae</taxon>
        <taxon>Lyophyllaceae</taxon>
        <taxon>Lyophyllum</taxon>
    </lineage>
</organism>